<dbReference type="Proteomes" id="UP000095544">
    <property type="component" value="Unassembled WGS sequence"/>
</dbReference>
<evidence type="ECO:0000313" key="1">
    <source>
        <dbReference type="EMBL" id="CUP08381.1"/>
    </source>
</evidence>
<gene>
    <name evidence="1" type="ORF">ERS852491_04227</name>
</gene>
<sequence>MLNWWDCNCLGRKSTYADFGSLKSALEVLVAEKPHLMEEN</sequence>
<proteinExistence type="predicted"/>
<organism evidence="1 2">
    <name type="scientific">Faecalicatena contorta</name>
    <dbReference type="NCBI Taxonomy" id="39482"/>
    <lineage>
        <taxon>Bacteria</taxon>
        <taxon>Bacillati</taxon>
        <taxon>Bacillota</taxon>
        <taxon>Clostridia</taxon>
        <taxon>Lachnospirales</taxon>
        <taxon>Lachnospiraceae</taxon>
        <taxon>Faecalicatena</taxon>
    </lineage>
</organism>
<dbReference type="AlphaFoldDB" id="A0A174KC25"/>
<dbReference type="STRING" id="39482.ERS852491_04227"/>
<evidence type="ECO:0000313" key="2">
    <source>
        <dbReference type="Proteomes" id="UP000095544"/>
    </source>
</evidence>
<name>A0A174KC25_9FIRM</name>
<protein>
    <submittedName>
        <fullName evidence="1">Uncharacterized protein</fullName>
    </submittedName>
</protein>
<dbReference type="EMBL" id="CYZU01000055">
    <property type="protein sequence ID" value="CUP08381.1"/>
    <property type="molecule type" value="Genomic_DNA"/>
</dbReference>
<reference evidence="1 2" key="1">
    <citation type="submission" date="2015-09" db="EMBL/GenBank/DDBJ databases">
        <authorList>
            <consortium name="Pathogen Informatics"/>
        </authorList>
    </citation>
    <scope>NUCLEOTIDE SEQUENCE [LARGE SCALE GENOMIC DNA]</scope>
    <source>
        <strain evidence="1 2">2789STDY5834876</strain>
    </source>
</reference>
<accession>A0A174KC25</accession>